<accession>A0A239K6U1</accession>
<feature type="signal peptide" evidence="2">
    <location>
        <begin position="1"/>
        <end position="30"/>
    </location>
</feature>
<keyword evidence="3" id="KW-0675">Receptor</keyword>
<reference evidence="3 4" key="1">
    <citation type="submission" date="2017-06" db="EMBL/GenBank/DDBJ databases">
        <authorList>
            <person name="Kim H.J."/>
            <person name="Triplett B.A."/>
        </authorList>
    </citation>
    <scope>NUCLEOTIDE SEQUENCE [LARGE SCALE GENOMIC DNA]</scope>
    <source>
        <strain evidence="3 4">U15</strain>
    </source>
</reference>
<evidence type="ECO:0000256" key="1">
    <source>
        <dbReference type="ARBA" id="ARBA00006987"/>
    </source>
</evidence>
<dbReference type="InterPro" id="IPR005064">
    <property type="entry name" value="BUG"/>
</dbReference>
<name>A0A239K6U1_9BURK</name>
<proteinExistence type="inferred from homology"/>
<organism evidence="3 4">
    <name type="scientific">Noviherbaspirillum humi</name>
    <dbReference type="NCBI Taxonomy" id="1688639"/>
    <lineage>
        <taxon>Bacteria</taxon>
        <taxon>Pseudomonadati</taxon>
        <taxon>Pseudomonadota</taxon>
        <taxon>Betaproteobacteria</taxon>
        <taxon>Burkholderiales</taxon>
        <taxon>Oxalobacteraceae</taxon>
        <taxon>Noviherbaspirillum</taxon>
    </lineage>
</organism>
<dbReference type="OrthoDB" id="8678477at2"/>
<dbReference type="Gene3D" id="3.40.190.10">
    <property type="entry name" value="Periplasmic binding protein-like II"/>
    <property type="match status" value="1"/>
</dbReference>
<dbReference type="InterPro" id="IPR006311">
    <property type="entry name" value="TAT_signal"/>
</dbReference>
<keyword evidence="2" id="KW-0732">Signal</keyword>
<gene>
    <name evidence="3" type="ORF">SAMN06265795_114126</name>
</gene>
<dbReference type="Proteomes" id="UP000198284">
    <property type="component" value="Unassembled WGS sequence"/>
</dbReference>
<comment type="similarity">
    <text evidence="1">Belongs to the UPF0065 (bug) family.</text>
</comment>
<evidence type="ECO:0000313" key="3">
    <source>
        <dbReference type="EMBL" id="SNT12894.1"/>
    </source>
</evidence>
<dbReference type="PROSITE" id="PS51318">
    <property type="entry name" value="TAT"/>
    <property type="match status" value="1"/>
</dbReference>
<dbReference type="PIRSF" id="PIRSF017082">
    <property type="entry name" value="YflP"/>
    <property type="match status" value="1"/>
</dbReference>
<sequence>MSIPFTRRRTVLLLAGLLASAASLPGAALAQGSYPAKPITIIVPFTPGTGIDVLARAIGPKLSQRLGQPVIVDNRPGASGNIGSGFVANAAPDGYTLLMTVNTLVMNATLYKSVPYDPVKSFVPIAPTAVGALTFAVNPDFPAKTLKEAIKQIKDHPGKFSYSSPGNGTPQHLAMELFKLNTGTDLLHVPYKGSAGAITDLIGGQVQAMILPVHSALTHAKSGKLRMLAVAQDKRVPSAPDVPTFAEQGVQNSNVDLWYGLMAPAGTPADIVNRLNGEINQILAMPEMRETLDKQGMVPTPGKPEVLGNLVKQDYVRWADVIKRAKITAD</sequence>
<dbReference type="Pfam" id="PF03401">
    <property type="entry name" value="TctC"/>
    <property type="match status" value="1"/>
</dbReference>
<dbReference type="Gene3D" id="3.40.190.150">
    <property type="entry name" value="Bordetella uptake gene, domain 1"/>
    <property type="match status" value="1"/>
</dbReference>
<dbReference type="PANTHER" id="PTHR42928:SF5">
    <property type="entry name" value="BLR1237 PROTEIN"/>
    <property type="match status" value="1"/>
</dbReference>
<keyword evidence="4" id="KW-1185">Reference proteome</keyword>
<dbReference type="RefSeq" id="WP_089400744.1">
    <property type="nucleotide sequence ID" value="NZ_FZOT01000014.1"/>
</dbReference>
<evidence type="ECO:0000313" key="4">
    <source>
        <dbReference type="Proteomes" id="UP000198284"/>
    </source>
</evidence>
<dbReference type="InterPro" id="IPR042100">
    <property type="entry name" value="Bug_dom1"/>
</dbReference>
<protein>
    <submittedName>
        <fullName evidence="3">Tripartite-type tricarboxylate transporter, receptor component TctC</fullName>
    </submittedName>
</protein>
<dbReference type="EMBL" id="FZOT01000014">
    <property type="protein sequence ID" value="SNT12894.1"/>
    <property type="molecule type" value="Genomic_DNA"/>
</dbReference>
<dbReference type="PANTHER" id="PTHR42928">
    <property type="entry name" value="TRICARBOXYLATE-BINDING PROTEIN"/>
    <property type="match status" value="1"/>
</dbReference>
<feature type="chain" id="PRO_5012624848" evidence="2">
    <location>
        <begin position="31"/>
        <end position="330"/>
    </location>
</feature>
<evidence type="ECO:0000256" key="2">
    <source>
        <dbReference type="SAM" id="SignalP"/>
    </source>
</evidence>
<dbReference type="AlphaFoldDB" id="A0A239K6U1"/>
<dbReference type="SUPFAM" id="SSF53850">
    <property type="entry name" value="Periplasmic binding protein-like II"/>
    <property type="match status" value="1"/>
</dbReference>
<dbReference type="CDD" id="cd13578">
    <property type="entry name" value="PBP2_Bug27"/>
    <property type="match status" value="1"/>
</dbReference>